<comment type="caution">
    <text evidence="2">The sequence shown here is derived from an EMBL/GenBank/DDBJ whole genome shotgun (WGS) entry which is preliminary data.</text>
</comment>
<feature type="region of interest" description="Disordered" evidence="1">
    <location>
        <begin position="93"/>
        <end position="165"/>
    </location>
</feature>
<feature type="compositionally biased region" description="Basic and acidic residues" evidence="1">
    <location>
        <begin position="395"/>
        <end position="408"/>
    </location>
</feature>
<evidence type="ECO:0000313" key="2">
    <source>
        <dbReference type="EMBL" id="KAF6048697.1"/>
    </source>
</evidence>
<proteinExistence type="predicted"/>
<feature type="region of interest" description="Disordered" evidence="1">
    <location>
        <begin position="369"/>
        <end position="428"/>
    </location>
</feature>
<protein>
    <submittedName>
        <fullName evidence="2">RNA polymerase I specific transcription initiation factor family protein</fullName>
    </submittedName>
</protein>
<gene>
    <name evidence="2" type="ORF">FOB60_004081</name>
</gene>
<dbReference type="EMBL" id="JABWAB010000006">
    <property type="protein sequence ID" value="KAF6048697.1"/>
    <property type="molecule type" value="Genomic_DNA"/>
</dbReference>
<dbReference type="OrthoDB" id="4068335at2759"/>
<feature type="compositionally biased region" description="Low complexity" evidence="1">
    <location>
        <begin position="120"/>
        <end position="129"/>
    </location>
</feature>
<name>A0A8X7NI98_CANPA</name>
<dbReference type="Proteomes" id="UP000590412">
    <property type="component" value="Unassembled WGS sequence"/>
</dbReference>
<keyword evidence="2" id="KW-0648">Protein biosynthesis</keyword>
<dbReference type="GO" id="GO:0003743">
    <property type="term" value="F:translation initiation factor activity"/>
    <property type="evidence" value="ECO:0007669"/>
    <property type="project" value="UniProtKB-KW"/>
</dbReference>
<accession>A0A8X7NI98</accession>
<organism evidence="2 3">
    <name type="scientific">Candida parapsilosis</name>
    <name type="common">Yeast</name>
    <dbReference type="NCBI Taxonomy" id="5480"/>
    <lineage>
        <taxon>Eukaryota</taxon>
        <taxon>Fungi</taxon>
        <taxon>Dikarya</taxon>
        <taxon>Ascomycota</taxon>
        <taxon>Saccharomycotina</taxon>
        <taxon>Pichiomycetes</taxon>
        <taxon>Debaryomycetaceae</taxon>
        <taxon>Candida/Lodderomyces clade</taxon>
        <taxon>Candida</taxon>
    </lineage>
</organism>
<evidence type="ECO:0000313" key="3">
    <source>
        <dbReference type="Proteomes" id="UP000590412"/>
    </source>
</evidence>
<keyword evidence="2" id="KW-0396">Initiation factor</keyword>
<feature type="compositionally biased region" description="Basic residues" evidence="1">
    <location>
        <begin position="96"/>
        <end position="106"/>
    </location>
</feature>
<sequence length="428" mass="50264">MSNEKERSRVLQSLESEFINDLSLHLYSSFLLHRINPNFPLTRWSSWPKKFDKVPVPSQKYEDDLINGNEERYEWDIDEGHVLYERDRTWQMQGIKRQRKKKRKNRNRGDNAEPAQQGKESSSTSQSEETSSEIDDAGSSDTNNDSLHSEDGDDEVERNEEQLLDSSNKIVEVTYTERVPQAKVSLMNSINSLLESKIRTKIQQMRQQGKIDSSMTMTSDAFPKYMLLVSELANRFNSMLDTIFDTFHINDYPLTWQNVLLAGIINDRQRGQLNPQLYQKLLHNCEEIFENVHNVYEFDNDEAKEEAIRDGIVTDDGGFNVEKYLYSLRDEYVGPGQKVYEALAKNYMRDFNNKVNFQSRLKQNMLNMIGEEGNKRKRKNDEVEHSDEESLSSSSHEERNQPESDFEQRHHRLLQQQKELQESYTIKF</sequence>
<feature type="compositionally biased region" description="Polar residues" evidence="1">
    <location>
        <begin position="414"/>
        <end position="428"/>
    </location>
</feature>
<reference evidence="2" key="1">
    <citation type="submission" date="2020-03" db="EMBL/GenBank/DDBJ databases">
        <title>FDA dAtabase for Regulatory Grade micrObial Sequences (FDA-ARGOS): Supporting development and validation of Infectious Disease Dx tests.</title>
        <authorList>
            <person name="Campos J."/>
            <person name="Goldberg B."/>
            <person name="Tallon L."/>
            <person name="Sadzewicz L."/>
            <person name="Vavikolanu K."/>
            <person name="Mehta A."/>
            <person name="Aluvathingal J."/>
            <person name="Nadendla S."/>
            <person name="Nandy P."/>
            <person name="Geyer C."/>
            <person name="Yan Y."/>
            <person name="Sichtig H."/>
        </authorList>
    </citation>
    <scope>NUCLEOTIDE SEQUENCE [LARGE SCALE GENOMIC DNA]</scope>
    <source>
        <strain evidence="2">FDAARGOS_652</strain>
    </source>
</reference>
<dbReference type="AlphaFoldDB" id="A0A8X7NI98"/>
<evidence type="ECO:0000256" key="1">
    <source>
        <dbReference type="SAM" id="MobiDB-lite"/>
    </source>
</evidence>